<protein>
    <recommendedName>
        <fullName evidence="3">Cellulose-binding protein</fullName>
    </recommendedName>
</protein>
<gene>
    <name evidence="1" type="ORF">COO09_17455</name>
</gene>
<evidence type="ECO:0008006" key="3">
    <source>
        <dbReference type="Google" id="ProtNLM"/>
    </source>
</evidence>
<sequence length="522" mass="58125">MGKLMKRILVLVVVALLCVGLVRITSYSKDQPVAGNAVEAPATAAPPLSRQPATYGINLSFAAFWSRERAFMNLAAGGGWNSIRNGVWSEMPSNRVDPDGTVHGLLPGESIALSLTRPPRSRRGDLAIRCRFDGQGTVNGVAMVAPQVGPGRIDFTWRQDVETAFFRIDATDPVDPIRHIDCREADADPKLLFDPAFVDSVRPYRAVRFMDWMQANMNRAGDWTRRTLPTSTIQAGPQGVAVEHLVALANQAKVDPWFVMPWNADATYMEKFARYVHDHLDPARTAYVEIGNEVWNLDFPAGKQALAEGKRLKLGATDDEARMRRYAQRSVEGFMVWERVFADAPRRIVRILSGQNAWIDPFMFALTYQDTARHIDALSSAVYFGQTLLAEPPADTRDLTPLFAQLDASIASTFEVARRYKAAADARGLRYIAYEGGQHANYSGPDRTLVTRLNRDPRMGEAYRRFMTGWDREFGDLLMIYHSTSPIGTSMHFGLQEYSGQPLAEAPKRKAVLEVIGAAGKR</sequence>
<dbReference type="Proteomes" id="UP000218934">
    <property type="component" value="Unassembled WGS sequence"/>
</dbReference>
<dbReference type="Gene3D" id="3.20.20.80">
    <property type="entry name" value="Glycosidases"/>
    <property type="match status" value="1"/>
</dbReference>
<organism evidence="1 2">
    <name type="scientific">Rhizorhabdus dicambivorans</name>
    <dbReference type="NCBI Taxonomy" id="1850238"/>
    <lineage>
        <taxon>Bacteria</taxon>
        <taxon>Pseudomonadati</taxon>
        <taxon>Pseudomonadota</taxon>
        <taxon>Alphaproteobacteria</taxon>
        <taxon>Sphingomonadales</taxon>
        <taxon>Sphingomonadaceae</taxon>
        <taxon>Rhizorhabdus</taxon>
    </lineage>
</organism>
<name>A0A2A4FTG1_9SPHN</name>
<proteinExistence type="predicted"/>
<evidence type="ECO:0000313" key="2">
    <source>
        <dbReference type="Proteomes" id="UP000218934"/>
    </source>
</evidence>
<reference evidence="1 2" key="1">
    <citation type="submission" date="2017-09" db="EMBL/GenBank/DDBJ databases">
        <title>The Catabolism of 3,6-Dichlorosalicylic acid is Initiated by the Cytochrome P450 Monooxygenase DsmABC in Rhizorhabdus dicambivorans Ndbn-20.</title>
        <authorList>
            <person name="Na L."/>
        </authorList>
    </citation>
    <scope>NUCLEOTIDE SEQUENCE [LARGE SCALE GENOMIC DNA]</scope>
    <source>
        <strain evidence="1 2">Ndbn-20m</strain>
    </source>
</reference>
<dbReference type="OrthoDB" id="7783360at2"/>
<evidence type="ECO:0000313" key="1">
    <source>
        <dbReference type="EMBL" id="PCE40984.1"/>
    </source>
</evidence>
<dbReference type="KEGG" id="rdi:CMV14_15545"/>
<dbReference type="AlphaFoldDB" id="A0A2A4FTG1"/>
<keyword evidence="2" id="KW-1185">Reference proteome</keyword>
<accession>A0A2A4FTG1</accession>
<dbReference type="EMBL" id="NWUF01000020">
    <property type="protein sequence ID" value="PCE40984.1"/>
    <property type="molecule type" value="Genomic_DNA"/>
</dbReference>
<comment type="caution">
    <text evidence="1">The sequence shown here is derived from an EMBL/GenBank/DDBJ whole genome shotgun (WGS) entry which is preliminary data.</text>
</comment>